<name>A0A9J7LV81_BRAFL</name>
<keyword evidence="7" id="KW-0539">Nucleus</keyword>
<feature type="compositionally biased region" description="Basic and acidic residues" evidence="9">
    <location>
        <begin position="407"/>
        <end position="416"/>
    </location>
</feature>
<comment type="similarity">
    <text evidence="2">Belongs to the Mediator complex subunit 24 family.</text>
</comment>
<proteinExistence type="inferred from homology"/>
<comment type="subcellular location">
    <subcellularLocation>
        <location evidence="1">Nucleus</location>
    </subcellularLocation>
</comment>
<gene>
    <name evidence="11" type="primary">LOC118425035</name>
</gene>
<dbReference type="Proteomes" id="UP000001554">
    <property type="component" value="Chromosome 10"/>
</dbReference>
<organism evidence="10 11">
    <name type="scientific">Branchiostoma floridae</name>
    <name type="common">Florida lancelet</name>
    <name type="synonym">Amphioxus</name>
    <dbReference type="NCBI Taxonomy" id="7739"/>
    <lineage>
        <taxon>Eukaryota</taxon>
        <taxon>Metazoa</taxon>
        <taxon>Chordata</taxon>
        <taxon>Cephalochordata</taxon>
        <taxon>Leptocardii</taxon>
        <taxon>Amphioxiformes</taxon>
        <taxon>Branchiostomatidae</taxon>
        <taxon>Branchiostoma</taxon>
    </lineage>
</organism>
<sequence>MNRAGDPGTRQGPARSISMNGRASIKSFLLRAWRERWTELQWSVNLKQAFPGGSMDQYQLAECILQQAFVGPTPNTLVLSYLRHALSSQVVSYGAFLNALTKYEDVTRPLCTRTLLDLLNCYAAHVSCLGTPDSCLLLCKSLVLTVLWLLRCVSQAVEKLKESTEYADILRVTGEVLGKLLGNGQTRALLYVGKMEETAGWGKVEQLQTTLQDSVQNLAQSGLIVRDTANSLQQAFYQLQQLPHGKALSPPGQAHGHGALNSSIAVLSFIEATLNTTSDTQLFVELLLLIERLNNIPRPRLYAQVCQSCLMGLIDSAETNDELKWTAFTFLKIPQIFQRLKTFTQEGKDGREEIYQGFELLLRLQPLIDKADVKNNCDIMQQLLQECAKKDLIADAQTKKLLDKRAIDRKNLKTKQDPPPSQPNPTLILRAEPTVTNIIKTMEADYSKNQDMILGVLGHMMSGKSFELITAAAATTGKLHMFASRLIKFNEFAKHSSGEGSKVSLSRAVLFDISFLMLGYICVMYGTEIVCTTSAGAGNEPFFETWVGQSLPIDQKCRPVENMAHPDPARVESLLTQINSGQEIKTSLQRWQDVCTNIPFAIQEILTAWENGAVSADAVQKFCDNIKRHMCCLPVCIAAWLCSYMQGLTAPEREKPLKLLKHMLSPIQGDPTMSQYNERSSLMIHIIKKISGDLLSAKSSRVTGEAREGAGGADTGRQVYTDKSSRVTGEAREGTGGADTGRQVYTGVFSHAMQLGWVDGRGICSADNMLTIGGARWFCHCAVKEILKCSRREDLIQSVNVALALFQLDSEPVAVALLSHVIPSLLLDSSKRELLCNPRGAALARLAVQCTAMAFLTQSNDRRRNGKSRSRKRGRESDREYVVSPASSGSGKEDERPSKLRILLSAPENEAQNPAMQVNLPSYSSSEAPKLAAQISNVNFKEPLNHALVRLFQLFSDVLTDSSVGPHTAFVVSFVQESVRTGEQASKAILQFMPFSMLPALLQCSSGVFSPEDITLMGDLTLPMVRKVIAKAVCYYRPI</sequence>
<accession>A0A9J7LV81</accession>
<dbReference type="Pfam" id="PF11277">
    <property type="entry name" value="Med24_N"/>
    <property type="match status" value="1"/>
</dbReference>
<dbReference type="GeneID" id="118425035"/>
<protein>
    <recommendedName>
        <fullName evidence="3">Mediator of RNA polymerase II transcription subunit 24</fullName>
    </recommendedName>
    <alternativeName>
        <fullName evidence="8">Mediator complex subunit 24</fullName>
    </alternativeName>
</protein>
<feature type="compositionally biased region" description="Basic residues" evidence="9">
    <location>
        <begin position="864"/>
        <end position="874"/>
    </location>
</feature>
<feature type="region of interest" description="Disordered" evidence="9">
    <location>
        <begin position="861"/>
        <end position="897"/>
    </location>
</feature>
<keyword evidence="10" id="KW-1185">Reference proteome</keyword>
<dbReference type="PANTHER" id="PTHR12898">
    <property type="entry name" value="MEDIATOR OF RNA POLYMERASE II TRANSCRIPTION SUBUNIT 24"/>
    <property type="match status" value="1"/>
</dbReference>
<keyword evidence="4" id="KW-0805">Transcription regulation</keyword>
<evidence type="ECO:0000256" key="4">
    <source>
        <dbReference type="ARBA" id="ARBA00023015"/>
    </source>
</evidence>
<dbReference type="OMA" id="RWSDSQW"/>
<evidence type="ECO:0000256" key="7">
    <source>
        <dbReference type="ARBA" id="ARBA00023242"/>
    </source>
</evidence>
<evidence type="ECO:0000256" key="1">
    <source>
        <dbReference type="ARBA" id="ARBA00004123"/>
    </source>
</evidence>
<evidence type="ECO:0000313" key="10">
    <source>
        <dbReference type="Proteomes" id="UP000001554"/>
    </source>
</evidence>
<feature type="compositionally biased region" description="Basic and acidic residues" evidence="9">
    <location>
        <begin position="723"/>
        <end position="733"/>
    </location>
</feature>
<feature type="region of interest" description="Disordered" evidence="9">
    <location>
        <begin position="407"/>
        <end position="427"/>
    </location>
</feature>
<keyword evidence="5" id="KW-0010">Activator</keyword>
<reference evidence="11" key="2">
    <citation type="submission" date="2025-08" db="UniProtKB">
        <authorList>
            <consortium name="RefSeq"/>
        </authorList>
    </citation>
    <scope>IDENTIFICATION</scope>
    <source>
        <strain evidence="11">S238N-H82</strain>
        <tissue evidence="11">Testes</tissue>
    </source>
</reference>
<dbReference type="OrthoDB" id="21216at2759"/>
<reference evidence="10" key="1">
    <citation type="journal article" date="2020" name="Nat. Ecol. Evol.">
        <title>Deeply conserved synteny resolves early events in vertebrate evolution.</title>
        <authorList>
            <person name="Simakov O."/>
            <person name="Marletaz F."/>
            <person name="Yue J.X."/>
            <person name="O'Connell B."/>
            <person name="Jenkins J."/>
            <person name="Brandt A."/>
            <person name="Calef R."/>
            <person name="Tung C.H."/>
            <person name="Huang T.K."/>
            <person name="Schmutz J."/>
            <person name="Satoh N."/>
            <person name="Yu J.K."/>
            <person name="Putnam N.H."/>
            <person name="Green R.E."/>
            <person name="Rokhsar D.S."/>
        </authorList>
    </citation>
    <scope>NUCLEOTIDE SEQUENCE [LARGE SCALE GENOMIC DNA]</scope>
    <source>
        <strain evidence="10">S238N-H82</strain>
    </source>
</reference>
<keyword evidence="6" id="KW-0804">Transcription</keyword>
<evidence type="ECO:0000256" key="5">
    <source>
        <dbReference type="ARBA" id="ARBA00023159"/>
    </source>
</evidence>
<evidence type="ECO:0000256" key="8">
    <source>
        <dbReference type="ARBA" id="ARBA00031960"/>
    </source>
</evidence>
<evidence type="ECO:0000256" key="6">
    <source>
        <dbReference type="ARBA" id="ARBA00023163"/>
    </source>
</evidence>
<evidence type="ECO:0000256" key="2">
    <source>
        <dbReference type="ARBA" id="ARBA00007864"/>
    </source>
</evidence>
<dbReference type="GO" id="GO:0016592">
    <property type="term" value="C:mediator complex"/>
    <property type="evidence" value="ECO:0000318"/>
    <property type="project" value="GO_Central"/>
</dbReference>
<dbReference type="InterPro" id="IPR021429">
    <property type="entry name" value="Mediator_Med24"/>
</dbReference>
<dbReference type="PANTHER" id="PTHR12898:SF1">
    <property type="entry name" value="MEDIATOR OF RNA POLYMERASE II TRANSCRIPTION SUBUNIT 24"/>
    <property type="match status" value="1"/>
</dbReference>
<dbReference type="GO" id="GO:0060261">
    <property type="term" value="P:positive regulation of transcription initiation by RNA polymerase II"/>
    <property type="evidence" value="ECO:0000318"/>
    <property type="project" value="GO_Central"/>
</dbReference>
<dbReference type="KEGG" id="bfo:118425035"/>
<evidence type="ECO:0000313" key="11">
    <source>
        <dbReference type="RefSeq" id="XP_035689742.1"/>
    </source>
</evidence>
<dbReference type="AlphaFoldDB" id="A0A9J7LV81"/>
<dbReference type="RefSeq" id="XP_035689742.1">
    <property type="nucleotide sequence ID" value="XM_035833849.1"/>
</dbReference>
<evidence type="ECO:0000256" key="3">
    <source>
        <dbReference type="ARBA" id="ARBA00019693"/>
    </source>
</evidence>
<evidence type="ECO:0000256" key="9">
    <source>
        <dbReference type="SAM" id="MobiDB-lite"/>
    </source>
</evidence>
<dbReference type="GO" id="GO:0003712">
    <property type="term" value="F:transcription coregulator activity"/>
    <property type="evidence" value="ECO:0000318"/>
    <property type="project" value="GO_Central"/>
</dbReference>
<feature type="region of interest" description="Disordered" evidence="9">
    <location>
        <begin position="705"/>
        <end position="739"/>
    </location>
</feature>